<dbReference type="GO" id="GO:0009279">
    <property type="term" value="C:cell outer membrane"/>
    <property type="evidence" value="ECO:0007669"/>
    <property type="project" value="UniProtKB-SubCell"/>
</dbReference>
<reference evidence="13" key="1">
    <citation type="submission" date="2023-05" db="EMBL/GenBank/DDBJ databases">
        <authorList>
            <person name="Zhang X."/>
        </authorList>
    </citation>
    <scope>NUCLEOTIDE SEQUENCE</scope>
    <source>
        <strain evidence="13">YF14B1</strain>
    </source>
</reference>
<keyword evidence="3 8" id="KW-1134">Transmembrane beta strand</keyword>
<dbReference type="Pfam" id="PF07715">
    <property type="entry name" value="Plug"/>
    <property type="match status" value="1"/>
</dbReference>
<keyword evidence="7 8" id="KW-0998">Cell outer membrane</keyword>
<keyword evidence="5 9" id="KW-0798">TonB box</keyword>
<gene>
    <name evidence="13" type="ORF">QNI16_22610</name>
</gene>
<feature type="signal peptide" evidence="10">
    <location>
        <begin position="1"/>
        <end position="35"/>
    </location>
</feature>
<dbReference type="InterPro" id="IPR000531">
    <property type="entry name" value="Beta-barrel_TonB"/>
</dbReference>
<name>A0AAE3QVH1_9BACT</name>
<evidence type="ECO:0000256" key="6">
    <source>
        <dbReference type="ARBA" id="ARBA00023136"/>
    </source>
</evidence>
<proteinExistence type="inferred from homology"/>
<comment type="caution">
    <text evidence="13">The sequence shown here is derived from an EMBL/GenBank/DDBJ whole genome shotgun (WGS) entry which is preliminary data.</text>
</comment>
<dbReference type="InterPro" id="IPR008969">
    <property type="entry name" value="CarboxyPept-like_regulatory"/>
</dbReference>
<feature type="chain" id="PRO_5041954302" evidence="10">
    <location>
        <begin position="36"/>
        <end position="1188"/>
    </location>
</feature>
<dbReference type="InterPro" id="IPR037066">
    <property type="entry name" value="Plug_dom_sf"/>
</dbReference>
<dbReference type="Proteomes" id="UP001241110">
    <property type="component" value="Unassembled WGS sequence"/>
</dbReference>
<evidence type="ECO:0000256" key="7">
    <source>
        <dbReference type="ARBA" id="ARBA00023237"/>
    </source>
</evidence>
<accession>A0AAE3QVH1</accession>
<keyword evidence="6 8" id="KW-0472">Membrane</keyword>
<evidence type="ECO:0000256" key="2">
    <source>
        <dbReference type="ARBA" id="ARBA00022448"/>
    </source>
</evidence>
<sequence>MANYYHKGIPLFKKCMRISTLILGVSLLSSTFLMADPSSAQHVTMDIRASRVRMVFKAIEQQTGVTFAFDEKLVRDSPPITLYANRLPLADILQMIEKQTTLQFHREGNLIGVTEKLKEEQRLETDEPQTLQRVGWTVKGKVTDDKGEPLPSVSVRVKGTTQGTLTNSDGSYSIEVEGSETILIYSFIGFLVEEVMVGTRTTIDLQMQPDISTLTEVVVTGYGAQRKKDLIGAVSVVDVDQLKQSTDGQVTNQLQGRASGVTVVTSGQPGDAPQVRIRGLNTFGNNNPLYVVDGVPTTSIADLNTNDIASMQVLKDAGSASIYGSRAANGVIIITTKKGKDKVKIVYTAWFGIQTPPKGNIWNTLNPQEQAQLKFQVQKNSGLPVGDDQYDYGSSPVLPDYILPTGAKEGDPRTNPDLYYVNPNYTSVDDFNTFNQIVKANKSGTDWFHEIFKPAPSTSHNISLSGGSEQGNYLFSLNYFNQQGALTNTYLKRYTIRSNSQYNIGKHIRIGENLVYTISDNPKSSTSDAGSAIGFSFRMQPIVPVYDIKGNYAGSRAAGMGDAFNPVAIRDRTRYDKGLDNRLFGNVFAEADVLKYITLRTSFGGENYSGRWNSFAFPTYENKENSNTNTYSEGSYSGFNWTWTNLLTFHKLFGKHELTVVAGTEAYNNKYWEVGGSTQGYFSFDPNYVNLSTGSGTRSNYSNRSLDALYSLISRADYIYNDKYLLGATLRRDGSSKFINQRYGYFPAVSAGWRISKENFMAAAAWVNELKLRASYGIMGNQINVGTGNAFTTYSANRRSSYYDLAGTSGTGAYEGFEKSQIGNPNAIWEKNINTNIGIDASFFNGRLDISAEYYVKHIKDLLFNPSLIGTAGGGAVPFVNIGQMKNQGIDLQVNSIFDIAQDLKLSTTLTFTSYNNKIVKVSNSANYFDLESRDFDGASIVRNQVGNSIGQFYGYKVVGFWNSAEEITDANAQAAQKTGNPDAVYQDGAALGRFKYADNNGDGQITAADRQMLGNPNPDFSYGLNLAFTYKQWDLSTFFYGVQGNQIWNQTLWWTDFNSSRSGAKSKTALYNSWTPENHNAKAPIQENASSFSTISVPNSYFVENGSYLRAKNIQLGYTLSPTLLTKLRIQQLRFYVQATNLFTLTKYSGIDPEVSRNTSGSQIIFGIDEGSYPSAKQYTVGLNLTF</sequence>
<dbReference type="SUPFAM" id="SSF49464">
    <property type="entry name" value="Carboxypeptidase regulatory domain-like"/>
    <property type="match status" value="1"/>
</dbReference>
<comment type="similarity">
    <text evidence="8 9">Belongs to the TonB-dependent receptor family.</text>
</comment>
<evidence type="ECO:0000256" key="3">
    <source>
        <dbReference type="ARBA" id="ARBA00022452"/>
    </source>
</evidence>
<dbReference type="InterPro" id="IPR039426">
    <property type="entry name" value="TonB-dep_rcpt-like"/>
</dbReference>
<evidence type="ECO:0000256" key="5">
    <source>
        <dbReference type="ARBA" id="ARBA00023077"/>
    </source>
</evidence>
<dbReference type="RefSeq" id="WP_313983019.1">
    <property type="nucleotide sequence ID" value="NZ_JASJOS010000010.1"/>
</dbReference>
<dbReference type="EMBL" id="JASJOS010000010">
    <property type="protein sequence ID" value="MDJ1483308.1"/>
    <property type="molecule type" value="Genomic_DNA"/>
</dbReference>
<dbReference type="InterPro" id="IPR012910">
    <property type="entry name" value="Plug_dom"/>
</dbReference>
<dbReference type="NCBIfam" id="TIGR04057">
    <property type="entry name" value="SusC_RagA_signa"/>
    <property type="match status" value="1"/>
</dbReference>
<evidence type="ECO:0000259" key="11">
    <source>
        <dbReference type="Pfam" id="PF00593"/>
    </source>
</evidence>
<dbReference type="PROSITE" id="PS52016">
    <property type="entry name" value="TONB_DEPENDENT_REC_3"/>
    <property type="match status" value="1"/>
</dbReference>
<organism evidence="13 14">
    <name type="scientific">Xanthocytophaga flava</name>
    <dbReference type="NCBI Taxonomy" id="3048013"/>
    <lineage>
        <taxon>Bacteria</taxon>
        <taxon>Pseudomonadati</taxon>
        <taxon>Bacteroidota</taxon>
        <taxon>Cytophagia</taxon>
        <taxon>Cytophagales</taxon>
        <taxon>Rhodocytophagaceae</taxon>
        <taxon>Xanthocytophaga</taxon>
    </lineage>
</organism>
<keyword evidence="13" id="KW-0675">Receptor</keyword>
<feature type="domain" description="TonB-dependent receptor plug" evidence="12">
    <location>
        <begin position="227"/>
        <end position="331"/>
    </location>
</feature>
<dbReference type="InterPro" id="IPR036942">
    <property type="entry name" value="Beta-barrel_TonB_sf"/>
</dbReference>
<dbReference type="Gene3D" id="2.60.40.1120">
    <property type="entry name" value="Carboxypeptidase-like, regulatory domain"/>
    <property type="match status" value="1"/>
</dbReference>
<keyword evidence="2 8" id="KW-0813">Transport</keyword>
<dbReference type="InterPro" id="IPR023997">
    <property type="entry name" value="TonB-dep_OMP_SusC/RagA_CS"/>
</dbReference>
<dbReference type="Pfam" id="PF13715">
    <property type="entry name" value="CarbopepD_reg_2"/>
    <property type="match status" value="1"/>
</dbReference>
<keyword evidence="4 8" id="KW-0812">Transmembrane</keyword>
<keyword evidence="10" id="KW-0732">Signal</keyword>
<dbReference type="NCBIfam" id="TIGR04056">
    <property type="entry name" value="OMP_RagA_SusC"/>
    <property type="match status" value="1"/>
</dbReference>
<dbReference type="Pfam" id="PF00593">
    <property type="entry name" value="TonB_dep_Rec_b-barrel"/>
    <property type="match status" value="1"/>
</dbReference>
<evidence type="ECO:0000256" key="4">
    <source>
        <dbReference type="ARBA" id="ARBA00022692"/>
    </source>
</evidence>
<evidence type="ECO:0000313" key="14">
    <source>
        <dbReference type="Proteomes" id="UP001241110"/>
    </source>
</evidence>
<dbReference type="InterPro" id="IPR023996">
    <property type="entry name" value="TonB-dep_OMP_SusC/RagA"/>
</dbReference>
<protein>
    <submittedName>
        <fullName evidence="13">TonB-dependent receptor</fullName>
    </submittedName>
</protein>
<dbReference type="Gene3D" id="2.170.130.10">
    <property type="entry name" value="TonB-dependent receptor, plug domain"/>
    <property type="match status" value="1"/>
</dbReference>
<dbReference type="Gene3D" id="2.40.170.20">
    <property type="entry name" value="TonB-dependent receptor, beta-barrel domain"/>
    <property type="match status" value="1"/>
</dbReference>
<comment type="subcellular location">
    <subcellularLocation>
        <location evidence="1 8">Cell outer membrane</location>
        <topology evidence="1 8">Multi-pass membrane protein</topology>
    </subcellularLocation>
</comment>
<dbReference type="AlphaFoldDB" id="A0AAE3QVH1"/>
<evidence type="ECO:0000256" key="10">
    <source>
        <dbReference type="SAM" id="SignalP"/>
    </source>
</evidence>
<evidence type="ECO:0000313" key="13">
    <source>
        <dbReference type="EMBL" id="MDJ1483308.1"/>
    </source>
</evidence>
<evidence type="ECO:0000256" key="8">
    <source>
        <dbReference type="PROSITE-ProRule" id="PRU01360"/>
    </source>
</evidence>
<feature type="domain" description="TonB-dependent receptor-like beta-barrel" evidence="11">
    <location>
        <begin position="554"/>
        <end position="1143"/>
    </location>
</feature>
<dbReference type="SUPFAM" id="SSF56935">
    <property type="entry name" value="Porins"/>
    <property type="match status" value="1"/>
</dbReference>
<evidence type="ECO:0000256" key="9">
    <source>
        <dbReference type="RuleBase" id="RU003357"/>
    </source>
</evidence>
<evidence type="ECO:0000256" key="1">
    <source>
        <dbReference type="ARBA" id="ARBA00004571"/>
    </source>
</evidence>
<evidence type="ECO:0000259" key="12">
    <source>
        <dbReference type="Pfam" id="PF07715"/>
    </source>
</evidence>